<dbReference type="InterPro" id="IPR012935">
    <property type="entry name" value="NuBaID_N"/>
</dbReference>
<dbReference type="Proteomes" id="UP000301737">
    <property type="component" value="Unassembled WGS sequence"/>
</dbReference>
<name>A0A4C2E337_9SACH</name>
<organism evidence="4 5">
    <name type="scientific">Zygosaccharomyces mellis</name>
    <dbReference type="NCBI Taxonomy" id="42258"/>
    <lineage>
        <taxon>Eukaryota</taxon>
        <taxon>Fungi</taxon>
        <taxon>Dikarya</taxon>
        <taxon>Ascomycota</taxon>
        <taxon>Saccharomycotina</taxon>
        <taxon>Saccharomycetes</taxon>
        <taxon>Saccharomycetales</taxon>
        <taxon>Saccharomycetaceae</taxon>
        <taxon>Zygosaccharomyces</taxon>
    </lineage>
</organism>
<sequence>MDEKLQGRLNKVGEELKWILEPSKTSRKVRFSAESPCDKILKKWKYRPRETLSNRFLAHARRCPYENVVLTARKDYPGFNLHSYDDLMIRCKKLQDGTREQWLDWDDVWINPISISSKGWDFKTLQDGHLTCRCVTCSNTLCLQLKLGSQLNKRYWEKYVSSEHSMDCPWKKNQFDLKNEYYVQPWNLIRELERISRSKETRSTPIRHEKSSRFPRLTEKDTFELHVQGYEMMGEDLVQCTGCYKRAFAQSILQNEINFHAKWCKYYDCEKLGKMLKGSVVFPVNKNINGRLKLLENYFENM</sequence>
<accession>A0A4C2E337</accession>
<protein>
    <recommendedName>
        <fullName evidence="3">C3HC-type domain-containing protein</fullName>
    </recommendedName>
</protein>
<dbReference type="Pfam" id="PF07967">
    <property type="entry name" value="zf-C3HC"/>
    <property type="match status" value="1"/>
</dbReference>
<keyword evidence="2" id="KW-0539">Nucleus</keyword>
<evidence type="ECO:0000259" key="3">
    <source>
        <dbReference type="Pfam" id="PF07967"/>
    </source>
</evidence>
<evidence type="ECO:0000313" key="4">
    <source>
        <dbReference type="EMBL" id="GCE98515.1"/>
    </source>
</evidence>
<proteinExistence type="predicted"/>
<evidence type="ECO:0000313" key="5">
    <source>
        <dbReference type="Proteomes" id="UP000301737"/>
    </source>
</evidence>
<dbReference type="EMBL" id="BIMX01000005">
    <property type="protein sequence ID" value="GCE98515.1"/>
    <property type="molecule type" value="Genomic_DNA"/>
</dbReference>
<evidence type="ECO:0000256" key="2">
    <source>
        <dbReference type="ARBA" id="ARBA00023242"/>
    </source>
</evidence>
<feature type="domain" description="C3HC-type" evidence="3">
    <location>
        <begin position="106"/>
        <end position="184"/>
    </location>
</feature>
<dbReference type="GO" id="GO:0008270">
    <property type="term" value="F:zinc ion binding"/>
    <property type="evidence" value="ECO:0007669"/>
    <property type="project" value="InterPro"/>
</dbReference>
<dbReference type="AlphaFoldDB" id="A0A4C2E337"/>
<comment type="caution">
    <text evidence="4">The sequence shown here is derived from an EMBL/GenBank/DDBJ whole genome shotgun (WGS) entry which is preliminary data.</text>
</comment>
<dbReference type="OrthoDB" id="4068218at2759"/>
<reference evidence="4 5" key="1">
    <citation type="submission" date="2019-01" db="EMBL/GenBank/DDBJ databases">
        <title>Draft Genome Sequencing of Zygosaccharomyces mellis Ca-7.</title>
        <authorList>
            <person name="Shiwa Y."/>
            <person name="Kanesaki Y."/>
            <person name="Ishige T."/>
            <person name="Mura K."/>
            <person name="Hori T."/>
            <person name="Tamura T."/>
        </authorList>
    </citation>
    <scope>NUCLEOTIDE SEQUENCE [LARGE SCALE GENOMIC DNA]</scope>
    <source>
        <strain evidence="4 5">Ca-7</strain>
    </source>
</reference>
<keyword evidence="5" id="KW-1185">Reference proteome</keyword>
<gene>
    <name evidence="4" type="ORF">ZYGM_003945</name>
</gene>
<evidence type="ECO:0000256" key="1">
    <source>
        <dbReference type="ARBA" id="ARBA00004123"/>
    </source>
</evidence>
<dbReference type="GO" id="GO:0005634">
    <property type="term" value="C:nucleus"/>
    <property type="evidence" value="ECO:0007669"/>
    <property type="project" value="UniProtKB-SubCell"/>
</dbReference>
<comment type="subcellular location">
    <subcellularLocation>
        <location evidence="1">Nucleus</location>
    </subcellularLocation>
</comment>